<dbReference type="AlphaFoldDB" id="A0A8X6YUY7"/>
<evidence type="ECO:0000313" key="1">
    <source>
        <dbReference type="EMBL" id="GFY77506.1"/>
    </source>
</evidence>
<keyword evidence="2" id="KW-1185">Reference proteome</keyword>
<name>A0A8X6YUY7_9ARAC</name>
<gene>
    <name evidence="1" type="ORF">TNIN_147341</name>
</gene>
<comment type="caution">
    <text evidence="1">The sequence shown here is derived from an EMBL/GenBank/DDBJ whole genome shotgun (WGS) entry which is preliminary data.</text>
</comment>
<dbReference type="EMBL" id="BMAV01022485">
    <property type="protein sequence ID" value="GFY77506.1"/>
    <property type="molecule type" value="Genomic_DNA"/>
</dbReference>
<organism evidence="1 2">
    <name type="scientific">Trichonephila inaurata madagascariensis</name>
    <dbReference type="NCBI Taxonomy" id="2747483"/>
    <lineage>
        <taxon>Eukaryota</taxon>
        <taxon>Metazoa</taxon>
        <taxon>Ecdysozoa</taxon>
        <taxon>Arthropoda</taxon>
        <taxon>Chelicerata</taxon>
        <taxon>Arachnida</taxon>
        <taxon>Araneae</taxon>
        <taxon>Araneomorphae</taxon>
        <taxon>Entelegynae</taxon>
        <taxon>Araneoidea</taxon>
        <taxon>Nephilidae</taxon>
        <taxon>Trichonephila</taxon>
        <taxon>Trichonephila inaurata</taxon>
    </lineage>
</organism>
<reference evidence="1" key="1">
    <citation type="submission" date="2020-08" db="EMBL/GenBank/DDBJ databases">
        <title>Multicomponent nature underlies the extraordinary mechanical properties of spider dragline silk.</title>
        <authorList>
            <person name="Kono N."/>
            <person name="Nakamura H."/>
            <person name="Mori M."/>
            <person name="Yoshida Y."/>
            <person name="Ohtoshi R."/>
            <person name="Malay A.D."/>
            <person name="Moran D.A.P."/>
            <person name="Tomita M."/>
            <person name="Numata K."/>
            <person name="Arakawa K."/>
        </authorList>
    </citation>
    <scope>NUCLEOTIDE SEQUENCE</scope>
</reference>
<accession>A0A8X6YUY7</accession>
<dbReference type="Proteomes" id="UP000886998">
    <property type="component" value="Unassembled WGS sequence"/>
</dbReference>
<proteinExistence type="predicted"/>
<evidence type="ECO:0000313" key="2">
    <source>
        <dbReference type="Proteomes" id="UP000886998"/>
    </source>
</evidence>
<protein>
    <submittedName>
        <fullName evidence="1">Uncharacterized protein</fullName>
    </submittedName>
</protein>
<sequence length="98" mass="11357">MVELPRLLQKISKENEKRIQKAVLNNQKRIELLSKNTDENVEEIILIGDGQDVVDCIHKRNKKFIRDNQTIKLQSAQDYERLKIANAKGLNDFLSLAL</sequence>